<protein>
    <submittedName>
        <fullName evidence="1">Uncharacterized protein</fullName>
    </submittedName>
</protein>
<organism evidence="1 2">
    <name type="scientific">Pedosphaera parvula (strain Ellin514)</name>
    <dbReference type="NCBI Taxonomy" id="320771"/>
    <lineage>
        <taxon>Bacteria</taxon>
        <taxon>Pseudomonadati</taxon>
        <taxon>Verrucomicrobiota</taxon>
        <taxon>Pedosphaerae</taxon>
        <taxon>Pedosphaerales</taxon>
        <taxon>Pedosphaeraceae</taxon>
        <taxon>Pedosphaera</taxon>
    </lineage>
</organism>
<dbReference type="RefSeq" id="WP_007413865.1">
    <property type="nucleotide sequence ID" value="NZ_ABOX02000006.1"/>
</dbReference>
<comment type="caution">
    <text evidence="1">The sequence shown here is derived from an EMBL/GenBank/DDBJ whole genome shotgun (WGS) entry which is preliminary data.</text>
</comment>
<proteinExistence type="predicted"/>
<accession>B9XDG7</accession>
<gene>
    <name evidence="1" type="ORF">Cflav_PD6388</name>
</gene>
<evidence type="ECO:0000313" key="2">
    <source>
        <dbReference type="Proteomes" id="UP000003688"/>
    </source>
</evidence>
<dbReference type="Proteomes" id="UP000003688">
    <property type="component" value="Unassembled WGS sequence"/>
</dbReference>
<dbReference type="AlphaFoldDB" id="B9XDG7"/>
<dbReference type="OrthoDB" id="964423at2"/>
<name>B9XDG7_PEDPL</name>
<sequence length="147" mass="16949">MKTENEKSIAWLGLDAHAHFCVLAWMDDAGERRAHWRFPTTESELCQHLKAIPATTRQLALEECGLGRWLAQVARPHVAEVLVCDPRQNHLISRHHHKCDEEDSYTLAREVTRLKFPSTIPPAYAVNDANNFRQARSLPQRLNVSWF</sequence>
<dbReference type="EMBL" id="ABOX02000006">
    <property type="protein sequence ID" value="EEF62113.1"/>
    <property type="molecule type" value="Genomic_DNA"/>
</dbReference>
<reference evidence="1 2" key="1">
    <citation type="journal article" date="2011" name="J. Bacteriol.">
        <title>Genome sequence of 'Pedosphaera parvula' Ellin514, an aerobic Verrucomicrobial isolate from pasture soil.</title>
        <authorList>
            <person name="Kant R."/>
            <person name="van Passel M.W."/>
            <person name="Sangwan P."/>
            <person name="Palva A."/>
            <person name="Lucas S."/>
            <person name="Copeland A."/>
            <person name="Lapidus A."/>
            <person name="Glavina Del Rio T."/>
            <person name="Dalin E."/>
            <person name="Tice H."/>
            <person name="Bruce D."/>
            <person name="Goodwin L."/>
            <person name="Pitluck S."/>
            <person name="Chertkov O."/>
            <person name="Larimer F.W."/>
            <person name="Land M.L."/>
            <person name="Hauser L."/>
            <person name="Brettin T.S."/>
            <person name="Detter J.C."/>
            <person name="Han S."/>
            <person name="de Vos W.M."/>
            <person name="Janssen P.H."/>
            <person name="Smidt H."/>
        </authorList>
    </citation>
    <scope>NUCLEOTIDE SEQUENCE [LARGE SCALE GENOMIC DNA]</scope>
    <source>
        <strain evidence="1 2">Ellin514</strain>
    </source>
</reference>
<keyword evidence="2" id="KW-1185">Reference proteome</keyword>
<evidence type="ECO:0000313" key="1">
    <source>
        <dbReference type="EMBL" id="EEF62113.1"/>
    </source>
</evidence>